<evidence type="ECO:0000313" key="1">
    <source>
        <dbReference type="EMBL" id="MDA7415712.1"/>
    </source>
</evidence>
<dbReference type="AlphaFoldDB" id="A0AAE3SY49"/>
<dbReference type="EMBL" id="JAQIPB010000002">
    <property type="protein sequence ID" value="MDA7415712.1"/>
    <property type="molecule type" value="Genomic_DNA"/>
</dbReference>
<dbReference type="Proteomes" id="UP001212602">
    <property type="component" value="Unassembled WGS sequence"/>
</dbReference>
<evidence type="ECO:0000313" key="2">
    <source>
        <dbReference type="Proteomes" id="UP001212602"/>
    </source>
</evidence>
<keyword evidence="2" id="KW-1185">Reference proteome</keyword>
<organism evidence="1 2">
    <name type="scientific">Xenophilus arseniciresistens</name>
    <dbReference type="NCBI Taxonomy" id="1283306"/>
    <lineage>
        <taxon>Bacteria</taxon>
        <taxon>Pseudomonadati</taxon>
        <taxon>Pseudomonadota</taxon>
        <taxon>Betaproteobacteria</taxon>
        <taxon>Burkholderiales</taxon>
        <taxon>Comamonadaceae</taxon>
        <taxon>Xenophilus</taxon>
    </lineage>
</organism>
<dbReference type="RefSeq" id="WP_271426991.1">
    <property type="nucleotide sequence ID" value="NZ_JAQIPB010000002.1"/>
</dbReference>
<sequence length="174" mass="19035">MPIEEAGDPVAPSAWRWPEGAVEGPGDFAQRVRQVLAAAAGQGWQEMVFSDADFADWPLGERAVAQALQDWAASGRSLKLVATHFQHFERAHARFVQWRRQWDHIVQCRACAGAGAPEVPSALWTPAGLVQRIDPLRSRGVSSTEPVNRVALRQALDECFQQGRPAFAASVLGL</sequence>
<accession>A0AAE3SY49</accession>
<reference evidence="1" key="1">
    <citation type="submission" date="2023-01" db="EMBL/GenBank/DDBJ databases">
        <title>Xenophilus mangrovi sp. nov., isolated from soil of Mangrove nature reserve.</title>
        <authorList>
            <person name="Xu S."/>
            <person name="Liu Z."/>
            <person name="Xu Y."/>
        </authorList>
    </citation>
    <scope>NUCLEOTIDE SEQUENCE</scope>
    <source>
        <strain evidence="1">YW8</strain>
    </source>
</reference>
<comment type="caution">
    <text evidence="1">The sequence shown here is derived from an EMBL/GenBank/DDBJ whole genome shotgun (WGS) entry which is preliminary data.</text>
</comment>
<proteinExistence type="predicted"/>
<name>A0AAE3SY49_9BURK</name>
<protein>
    <submittedName>
        <fullName evidence="1">Uncharacterized protein</fullName>
    </submittedName>
</protein>
<gene>
    <name evidence="1" type="ORF">PGB34_04990</name>
</gene>